<dbReference type="SUPFAM" id="SSF53623">
    <property type="entry name" value="MurD-like peptide ligases, catalytic domain"/>
    <property type="match status" value="1"/>
</dbReference>
<reference evidence="7" key="1">
    <citation type="submission" date="2021-03" db="EMBL/GenBank/DDBJ databases">
        <title>Taxonomic study of Clostridium polyendosporum from meadow-gley soil under rice.</title>
        <authorList>
            <person name="Kobayashi H."/>
            <person name="Tanizawa Y."/>
            <person name="Yagura M."/>
        </authorList>
    </citation>
    <scope>NUCLEOTIDE SEQUENCE</scope>
    <source>
        <strain evidence="7">JCM 30710</strain>
    </source>
</reference>
<organism evidence="7 8">
    <name type="scientific">Clostridium polyendosporum</name>
    <dbReference type="NCBI Taxonomy" id="69208"/>
    <lineage>
        <taxon>Bacteria</taxon>
        <taxon>Bacillati</taxon>
        <taxon>Bacillota</taxon>
        <taxon>Clostridia</taxon>
        <taxon>Eubacteriales</taxon>
        <taxon>Clostridiaceae</taxon>
        <taxon>Clostridium</taxon>
    </lineage>
</organism>
<dbReference type="GO" id="GO:0004326">
    <property type="term" value="F:tetrahydrofolylpolyglutamate synthase activity"/>
    <property type="evidence" value="ECO:0007669"/>
    <property type="project" value="InterPro"/>
</dbReference>
<name>A0A919VHS8_9CLOT</name>
<keyword evidence="4" id="KW-0067">ATP-binding</keyword>
<evidence type="ECO:0000256" key="4">
    <source>
        <dbReference type="ARBA" id="ARBA00022840"/>
    </source>
</evidence>
<comment type="pathway">
    <text evidence="1">Cell wall biogenesis; peptidoglycan biosynthesis.</text>
</comment>
<dbReference type="RefSeq" id="WP_212904715.1">
    <property type="nucleotide sequence ID" value="NZ_BOPZ01000026.1"/>
</dbReference>
<dbReference type="Gene3D" id="3.90.190.20">
    <property type="entry name" value="Mur ligase, C-terminal domain"/>
    <property type="match status" value="1"/>
</dbReference>
<evidence type="ECO:0000259" key="6">
    <source>
        <dbReference type="Pfam" id="PF08245"/>
    </source>
</evidence>
<dbReference type="PANTHER" id="PTHR23135:SF18">
    <property type="entry name" value="CYANOPHYCIN SYNTHETASE"/>
    <property type="match status" value="1"/>
</dbReference>
<dbReference type="SUPFAM" id="SSF53244">
    <property type="entry name" value="MurD-like peptide ligases, peptide-binding domain"/>
    <property type="match status" value="1"/>
</dbReference>
<keyword evidence="3" id="KW-0547">Nucleotide-binding</keyword>
<feature type="domain" description="Mur ligase C-terminal" evidence="5">
    <location>
        <begin position="404"/>
        <end position="531"/>
    </location>
</feature>
<dbReference type="PROSITE" id="PS01011">
    <property type="entry name" value="FOLYLPOLYGLU_SYNT_1"/>
    <property type="match status" value="1"/>
</dbReference>
<evidence type="ECO:0008006" key="9">
    <source>
        <dbReference type="Google" id="ProtNLM"/>
    </source>
</evidence>
<evidence type="ECO:0000256" key="1">
    <source>
        <dbReference type="ARBA" id="ARBA00004752"/>
    </source>
</evidence>
<dbReference type="Pfam" id="PF02875">
    <property type="entry name" value="Mur_ligase_C"/>
    <property type="match status" value="1"/>
</dbReference>
<dbReference type="AlphaFoldDB" id="A0A919VHS8"/>
<dbReference type="GO" id="GO:0005524">
    <property type="term" value="F:ATP binding"/>
    <property type="evidence" value="ECO:0007669"/>
    <property type="project" value="UniProtKB-KW"/>
</dbReference>
<dbReference type="EMBL" id="BOPZ01000026">
    <property type="protein sequence ID" value="GIM30031.1"/>
    <property type="molecule type" value="Genomic_DNA"/>
</dbReference>
<dbReference type="InterPro" id="IPR036615">
    <property type="entry name" value="Mur_ligase_C_dom_sf"/>
</dbReference>
<keyword evidence="8" id="KW-1185">Reference proteome</keyword>
<dbReference type="InterPro" id="IPR013221">
    <property type="entry name" value="Mur_ligase_cen"/>
</dbReference>
<dbReference type="InterPro" id="IPR018109">
    <property type="entry name" value="Folylpolyglutamate_synth_CS"/>
</dbReference>
<keyword evidence="2" id="KW-0436">Ligase</keyword>
<protein>
    <recommendedName>
        <fullName evidence="9">Cyanophycin synthetase</fullName>
    </recommendedName>
</protein>
<comment type="caution">
    <text evidence="7">The sequence shown here is derived from an EMBL/GenBank/DDBJ whole genome shotgun (WGS) entry which is preliminary data.</text>
</comment>
<evidence type="ECO:0000259" key="5">
    <source>
        <dbReference type="Pfam" id="PF02875"/>
    </source>
</evidence>
<evidence type="ECO:0000256" key="3">
    <source>
        <dbReference type="ARBA" id="ARBA00022741"/>
    </source>
</evidence>
<evidence type="ECO:0000313" key="7">
    <source>
        <dbReference type="EMBL" id="GIM30031.1"/>
    </source>
</evidence>
<dbReference type="InterPro" id="IPR004101">
    <property type="entry name" value="Mur_ligase_C"/>
</dbReference>
<gene>
    <name evidence="7" type="ORF">CPJCM30710_26970</name>
</gene>
<feature type="domain" description="Mur ligase central" evidence="6">
    <location>
        <begin position="170"/>
        <end position="377"/>
    </location>
</feature>
<dbReference type="Pfam" id="PF08245">
    <property type="entry name" value="Mur_ligase_M"/>
    <property type="match status" value="1"/>
</dbReference>
<evidence type="ECO:0000313" key="8">
    <source>
        <dbReference type="Proteomes" id="UP000679179"/>
    </source>
</evidence>
<dbReference type="InterPro" id="IPR036565">
    <property type="entry name" value="Mur-like_cat_sf"/>
</dbReference>
<proteinExistence type="predicted"/>
<dbReference type="Gene3D" id="3.40.1190.10">
    <property type="entry name" value="Mur-like, catalytic domain"/>
    <property type="match status" value="1"/>
</dbReference>
<dbReference type="Proteomes" id="UP000679179">
    <property type="component" value="Unassembled WGS sequence"/>
</dbReference>
<dbReference type="PANTHER" id="PTHR23135">
    <property type="entry name" value="MUR LIGASE FAMILY MEMBER"/>
    <property type="match status" value="1"/>
</dbReference>
<accession>A0A919VHS8</accession>
<evidence type="ECO:0000256" key="2">
    <source>
        <dbReference type="ARBA" id="ARBA00022598"/>
    </source>
</evidence>
<sequence length="562" mass="63079">MEVKKFTILEGTNLKGINQLFYVLVSEKEQKLLQSKLTSYEIICTDLGLKGEIIDEGFSNEGYEAWVSYDRYYICLYIVESLLNGENEDEISQIAWEKVKDDWSYELILRVKDEGIPVVMLSEQEIQIGYGINSLRVNKGVFKNDYLESIDEIIKEMKIKNNGLIPIISVTGTNGKTTTVRLIYTLLKNIGYSVGMASTGGIFIGDKNIKHGDTTGFYSAREVLKNNTVDVAVLETARGGIIKKGLGYEKCCVAIITSLSEDHIGMNGIEDLDGLGRVKALIADDMIYGGKIIIRAIEPLVKLFTNREDIVLFDFEKNEFIIKHIELGGEAWYVEDGCIVLNKDGIEHEIINLQKIPFAHKGYSKGNVKNIIAALAAINTFYKDIQDVIAVLENLQCDIYTNAGRQNIITIDDYKIILDYGHNAEAFEEVFYIAKSLNPSSITGIIAAAGDRRDEYIRELGTIAARYCNHIIIREQVERRGRSQGESPEIIKKGVMNTGFNSSKVEIILKEEEAIVYAMKKAIKDEVIVLFTQCLDVVIPAINNYLDSRGLKKIAEDIDLLH</sequence>